<evidence type="ECO:0000313" key="3">
    <source>
        <dbReference type="Proteomes" id="UP000829291"/>
    </source>
</evidence>
<dbReference type="PANTHER" id="PTHR33064:SF37">
    <property type="entry name" value="RIBONUCLEASE H"/>
    <property type="match status" value="1"/>
</dbReference>
<keyword evidence="1" id="KW-0175">Coiled coil</keyword>
<name>A0ABM3FN62_NEOLC</name>
<accession>A0ABM3FN62</accession>
<dbReference type="InterPro" id="IPR043128">
    <property type="entry name" value="Rev_trsase/Diguanyl_cyclase"/>
</dbReference>
<dbReference type="InterPro" id="IPR000477">
    <property type="entry name" value="RT_dom"/>
</dbReference>
<evidence type="ECO:0000256" key="1">
    <source>
        <dbReference type="SAM" id="Coils"/>
    </source>
</evidence>
<sequence length="394" mass="45054">MHIPTGPSSHEWARQADELRISKAEEQAARDSKEERVLRRQMQKDALDHLDGSLLLYGPGIDDSVGFTLREEIRKRTQGENEPVADYLTYMRAYFDRLSPGFSHDEEMDYAYRNLLPRFQVLIRRRDLEDLDDLEDTARQLEMSFAATLNDKQTVELRNLLKTEVAPASDKIGTTNLATQHIDVGDQPAIGQRAYRVSPKIQEAIDEEVDKMLAYGIIEPSHSEWAGPIIPSTQASREVTAFIVPGEGLFHLTRMPYGLTGAPATFQRLLDRLIGPDMDPYALAYLDDIIIATKTFDEHLEWLRRVLRTIRHANLTVNPDKCEFCCSEVKYLGFIVNEYGLQIDPAKIAPVVNYPVPHTVKQLRRFLGMASWYRRFIPNLASITEPLTRLLRKT</sequence>
<dbReference type="SUPFAM" id="SSF56672">
    <property type="entry name" value="DNA/RNA polymerases"/>
    <property type="match status" value="1"/>
</dbReference>
<reference evidence="4" key="1">
    <citation type="submission" date="2025-08" db="UniProtKB">
        <authorList>
            <consortium name="RefSeq"/>
        </authorList>
    </citation>
    <scope>IDENTIFICATION</scope>
    <source>
        <tissue evidence="4">Thorax and Abdomen</tissue>
    </source>
</reference>
<dbReference type="RefSeq" id="XP_046589428.1">
    <property type="nucleotide sequence ID" value="XM_046733472.1"/>
</dbReference>
<feature type="coiled-coil region" evidence="1">
    <location>
        <begin position="124"/>
        <end position="151"/>
    </location>
</feature>
<dbReference type="Gene3D" id="3.30.70.270">
    <property type="match status" value="2"/>
</dbReference>
<gene>
    <name evidence="4" type="primary">LOC124293253</name>
</gene>
<proteinExistence type="predicted"/>
<dbReference type="Proteomes" id="UP000829291">
    <property type="component" value="Chromosome 3"/>
</dbReference>
<feature type="domain" description="Reverse transcriptase" evidence="2">
    <location>
        <begin position="231"/>
        <end position="336"/>
    </location>
</feature>
<dbReference type="Gene3D" id="3.10.10.10">
    <property type="entry name" value="HIV Type 1 Reverse Transcriptase, subunit A, domain 1"/>
    <property type="match status" value="1"/>
</dbReference>
<organism evidence="3 4">
    <name type="scientific">Neodiprion lecontei</name>
    <name type="common">Redheaded pine sawfly</name>
    <dbReference type="NCBI Taxonomy" id="441921"/>
    <lineage>
        <taxon>Eukaryota</taxon>
        <taxon>Metazoa</taxon>
        <taxon>Ecdysozoa</taxon>
        <taxon>Arthropoda</taxon>
        <taxon>Hexapoda</taxon>
        <taxon>Insecta</taxon>
        <taxon>Pterygota</taxon>
        <taxon>Neoptera</taxon>
        <taxon>Endopterygota</taxon>
        <taxon>Hymenoptera</taxon>
        <taxon>Tenthredinoidea</taxon>
        <taxon>Diprionidae</taxon>
        <taxon>Diprioninae</taxon>
        <taxon>Neodiprion</taxon>
    </lineage>
</organism>
<dbReference type="Pfam" id="PF00078">
    <property type="entry name" value="RVT_1"/>
    <property type="match status" value="1"/>
</dbReference>
<evidence type="ECO:0000259" key="2">
    <source>
        <dbReference type="Pfam" id="PF00078"/>
    </source>
</evidence>
<evidence type="ECO:0000313" key="4">
    <source>
        <dbReference type="RefSeq" id="XP_046589428.1"/>
    </source>
</evidence>
<dbReference type="PANTHER" id="PTHR33064">
    <property type="entry name" value="POL PROTEIN"/>
    <property type="match status" value="1"/>
</dbReference>
<protein>
    <submittedName>
        <fullName evidence="4">Uncharacterized protein LOC124293253</fullName>
    </submittedName>
</protein>
<dbReference type="CDD" id="cd01647">
    <property type="entry name" value="RT_LTR"/>
    <property type="match status" value="1"/>
</dbReference>
<dbReference type="GeneID" id="124293253"/>
<dbReference type="InterPro" id="IPR051320">
    <property type="entry name" value="Viral_Replic_Matur_Polypro"/>
</dbReference>
<keyword evidence="3" id="KW-1185">Reference proteome</keyword>
<dbReference type="InterPro" id="IPR043502">
    <property type="entry name" value="DNA/RNA_pol_sf"/>
</dbReference>